<dbReference type="InterPro" id="IPR048503">
    <property type="entry name" value="NamZ_C"/>
</dbReference>
<evidence type="ECO:0000313" key="6">
    <source>
        <dbReference type="Proteomes" id="UP000244905"/>
    </source>
</evidence>
<gene>
    <name evidence="5" type="ORF">C5O23_04825</name>
</gene>
<dbReference type="Gene3D" id="3.90.1150.140">
    <property type="match status" value="1"/>
</dbReference>
<dbReference type="PANTHER" id="PTHR42915">
    <property type="entry name" value="HYPOTHETICAL 460 KDA PROTEIN IN FEUA-SIGW INTERGENIC REGION [PRECURSOR]"/>
    <property type="match status" value="1"/>
</dbReference>
<reference evidence="6" key="1">
    <citation type="submission" date="2018-02" db="EMBL/GenBank/DDBJ databases">
        <authorList>
            <person name="Clavel T."/>
            <person name="Strowig T."/>
        </authorList>
    </citation>
    <scope>NUCLEOTIDE SEQUENCE [LARGE SCALE GENOMIC DNA]</scope>
    <source>
        <strain evidence="6">DSM 103720</strain>
    </source>
</reference>
<evidence type="ECO:0000256" key="2">
    <source>
        <dbReference type="SAM" id="SignalP"/>
    </source>
</evidence>
<dbReference type="Proteomes" id="UP000244905">
    <property type="component" value="Unassembled WGS sequence"/>
</dbReference>
<dbReference type="Pfam" id="PF20732">
    <property type="entry name" value="NamZ_C"/>
    <property type="match status" value="1"/>
</dbReference>
<feature type="domain" description="Peptidoglycan beta-N-acetylmuramidase NamZ C-terminal" evidence="4">
    <location>
        <begin position="280"/>
        <end position="438"/>
    </location>
</feature>
<comment type="caution">
    <text evidence="5">The sequence shown here is derived from an EMBL/GenBank/DDBJ whole genome shotgun (WGS) entry which is preliminary data.</text>
</comment>
<evidence type="ECO:0000259" key="3">
    <source>
        <dbReference type="Pfam" id="PF07075"/>
    </source>
</evidence>
<keyword evidence="6" id="KW-1185">Reference proteome</keyword>
<dbReference type="RefSeq" id="WP_107031862.1">
    <property type="nucleotide sequence ID" value="NZ_PUEC01000008.1"/>
</dbReference>
<sequence length="439" mass="47739">MTGLLSTFLLAIAAIGCGNANSSATADSQDSDTAAATSPAVTGHKPESPAVLPGIEVLRRNGFEELDGMRVGLITNPTGVDNSLKSTIDILAEAHNVRLTALFAPEHGVRGDHVAGANVANDTDPKTGVPVYSLHGKTKKPTPEMLQNVDVLVYDIQDIGTRSYTFISTMGLAMEAAAQNGKKFMVLDRPNPLGGNKVEGSIAEQGNFSFVSQYPIPYVYGLTPGELARYLNGEGLLKSGMKADLTVIPMKGWHRSMTFADTGMPWVLPSPHIPDPTTALLYPATGIMGELDYVSIGVGYTLPFKLTGAGWINAQKLSDRLTALKIPGVEFRPIHYKPFYAIFKGENLHGVEIYVRDAAAAPLTLIQFYIMQELAAMYPGQKAFSKATPARIKMFDMVCGSSKVRELFQENYKVKDMVDYWNKDVEAFTARAEIYRLYE</sequence>
<dbReference type="AlphaFoldDB" id="A0A2V1IPQ7"/>
<dbReference type="InterPro" id="IPR048502">
    <property type="entry name" value="NamZ_N"/>
</dbReference>
<evidence type="ECO:0000259" key="4">
    <source>
        <dbReference type="Pfam" id="PF20732"/>
    </source>
</evidence>
<dbReference type="Gene3D" id="3.40.50.12170">
    <property type="entry name" value="Uncharacterised protein PF07075, DUF1343"/>
    <property type="match status" value="1"/>
</dbReference>
<evidence type="ECO:0000313" key="5">
    <source>
        <dbReference type="EMBL" id="PWB03012.1"/>
    </source>
</evidence>
<feature type="compositionally biased region" description="Low complexity" evidence="1">
    <location>
        <begin position="22"/>
        <end position="38"/>
    </location>
</feature>
<dbReference type="InterPro" id="IPR008302">
    <property type="entry name" value="NamZ"/>
</dbReference>
<keyword evidence="2" id="KW-0732">Signal</keyword>
<accession>A0A2V1IPQ7</accession>
<name>A0A2V1IPQ7_9BACT</name>
<evidence type="ECO:0000256" key="1">
    <source>
        <dbReference type="SAM" id="MobiDB-lite"/>
    </source>
</evidence>
<feature type="region of interest" description="Disordered" evidence="1">
    <location>
        <begin position="22"/>
        <end position="49"/>
    </location>
</feature>
<dbReference type="GO" id="GO:0033922">
    <property type="term" value="F:peptidoglycan beta-N-acetylmuramidase activity"/>
    <property type="evidence" value="ECO:0007669"/>
    <property type="project" value="InterPro"/>
</dbReference>
<feature type="domain" description="Peptidoglycan beta-N-acetylmuramidase NamZ N-terminal" evidence="3">
    <location>
        <begin position="71"/>
        <end position="276"/>
    </location>
</feature>
<dbReference type="GeneID" id="82525667"/>
<dbReference type="PIRSF" id="PIRSF016719">
    <property type="entry name" value="UCP016719"/>
    <property type="match status" value="1"/>
</dbReference>
<feature type="chain" id="PRO_5016133777" evidence="2">
    <location>
        <begin position="27"/>
        <end position="439"/>
    </location>
</feature>
<feature type="signal peptide" evidence="2">
    <location>
        <begin position="1"/>
        <end position="26"/>
    </location>
</feature>
<organism evidence="5 6">
    <name type="scientific">Duncaniella muris</name>
    <dbReference type="NCBI Taxonomy" id="2094150"/>
    <lineage>
        <taxon>Bacteria</taxon>
        <taxon>Pseudomonadati</taxon>
        <taxon>Bacteroidota</taxon>
        <taxon>Bacteroidia</taxon>
        <taxon>Bacteroidales</taxon>
        <taxon>Muribaculaceae</taxon>
        <taxon>Duncaniella</taxon>
    </lineage>
</organism>
<dbReference type="PANTHER" id="PTHR42915:SF1">
    <property type="entry name" value="PEPTIDOGLYCAN BETA-N-ACETYLMURAMIDASE NAMZ"/>
    <property type="match status" value="1"/>
</dbReference>
<dbReference type="Pfam" id="PF07075">
    <property type="entry name" value="NamZ_N"/>
    <property type="match status" value="1"/>
</dbReference>
<protein>
    <submittedName>
        <fullName evidence="5">DUF1343 domain-containing protein</fullName>
    </submittedName>
</protein>
<dbReference type="EMBL" id="PUEC01000008">
    <property type="protein sequence ID" value="PWB03012.1"/>
    <property type="molecule type" value="Genomic_DNA"/>
</dbReference>
<proteinExistence type="predicted"/>